<dbReference type="InterPro" id="IPR036291">
    <property type="entry name" value="NAD(P)-bd_dom_sf"/>
</dbReference>
<dbReference type="EMBL" id="BMQK01000018">
    <property type="protein sequence ID" value="GGQ80967.1"/>
    <property type="molecule type" value="Genomic_DNA"/>
</dbReference>
<comment type="caution">
    <text evidence="2">The sequence shown here is derived from an EMBL/GenBank/DDBJ whole genome shotgun (WGS) entry which is preliminary data.</text>
</comment>
<protein>
    <recommendedName>
        <fullName evidence="4">Oxidoreductase</fullName>
    </recommendedName>
</protein>
<dbReference type="PANTHER" id="PTHR42879">
    <property type="entry name" value="3-OXOACYL-(ACYL-CARRIER-PROTEIN) REDUCTASE"/>
    <property type="match status" value="1"/>
</dbReference>
<evidence type="ECO:0008006" key="4">
    <source>
        <dbReference type="Google" id="ProtNLM"/>
    </source>
</evidence>
<dbReference type="InterPro" id="IPR050259">
    <property type="entry name" value="SDR"/>
</dbReference>
<dbReference type="Pfam" id="PF13561">
    <property type="entry name" value="adh_short_C2"/>
    <property type="match status" value="1"/>
</dbReference>
<dbReference type="SUPFAM" id="SSF51735">
    <property type="entry name" value="NAD(P)-binding Rossmann-fold domains"/>
    <property type="match status" value="1"/>
</dbReference>
<organism evidence="2 3">
    <name type="scientific">Streptomyces ruber</name>
    <dbReference type="NCBI Taxonomy" id="83378"/>
    <lineage>
        <taxon>Bacteria</taxon>
        <taxon>Bacillati</taxon>
        <taxon>Actinomycetota</taxon>
        <taxon>Actinomycetes</taxon>
        <taxon>Kitasatosporales</taxon>
        <taxon>Streptomycetaceae</taxon>
        <taxon>Streptomyces</taxon>
    </lineage>
</organism>
<proteinExistence type="inferred from homology"/>
<evidence type="ECO:0000313" key="3">
    <source>
        <dbReference type="Proteomes" id="UP000620156"/>
    </source>
</evidence>
<comment type="similarity">
    <text evidence="1">Belongs to the short-chain dehydrogenases/reductases (SDR) family.</text>
</comment>
<dbReference type="AlphaFoldDB" id="A0A918EY33"/>
<accession>A0A918EY33</accession>
<sequence length="120" mass="12435">MTALVLSDSAHEPVPGLTLSNGLRPGPAAFAKSLANEVGPRGIRAVGLLPYRIATDRALEIDARTGDVEAARARDSADIPLRRYGTLEEFGKVAAILLPPAASYLTGVTVPVDGGGLRGF</sequence>
<reference evidence="2" key="2">
    <citation type="submission" date="2020-09" db="EMBL/GenBank/DDBJ databases">
        <authorList>
            <person name="Sun Q."/>
            <person name="Ohkuma M."/>
        </authorList>
    </citation>
    <scope>NUCLEOTIDE SEQUENCE</scope>
    <source>
        <strain evidence="2">JCM 3131</strain>
    </source>
</reference>
<gene>
    <name evidence="2" type="ORF">GCM10010145_58370</name>
</gene>
<dbReference type="InterPro" id="IPR002347">
    <property type="entry name" value="SDR_fam"/>
</dbReference>
<dbReference type="PANTHER" id="PTHR42879:SF6">
    <property type="entry name" value="NADPH-DEPENDENT REDUCTASE BACG"/>
    <property type="match status" value="1"/>
</dbReference>
<name>A0A918EY33_9ACTN</name>
<keyword evidence="3" id="KW-1185">Reference proteome</keyword>
<evidence type="ECO:0000256" key="1">
    <source>
        <dbReference type="ARBA" id="ARBA00006484"/>
    </source>
</evidence>
<evidence type="ECO:0000313" key="2">
    <source>
        <dbReference type="EMBL" id="GGQ80967.1"/>
    </source>
</evidence>
<reference evidence="2" key="1">
    <citation type="journal article" date="2014" name="Int. J. Syst. Evol. Microbiol.">
        <title>Complete genome sequence of Corynebacterium casei LMG S-19264T (=DSM 44701T), isolated from a smear-ripened cheese.</title>
        <authorList>
            <consortium name="US DOE Joint Genome Institute (JGI-PGF)"/>
            <person name="Walter F."/>
            <person name="Albersmeier A."/>
            <person name="Kalinowski J."/>
            <person name="Ruckert C."/>
        </authorList>
    </citation>
    <scope>NUCLEOTIDE SEQUENCE</scope>
    <source>
        <strain evidence="2">JCM 3131</strain>
    </source>
</reference>
<dbReference type="Proteomes" id="UP000620156">
    <property type="component" value="Unassembled WGS sequence"/>
</dbReference>
<dbReference type="Gene3D" id="3.40.50.720">
    <property type="entry name" value="NAD(P)-binding Rossmann-like Domain"/>
    <property type="match status" value="1"/>
</dbReference>